<name>A0A365HC82_9ACTN</name>
<protein>
    <recommendedName>
        <fullName evidence="3">Histidine kinase/HSP90-like ATPase domain-containing protein</fullName>
    </recommendedName>
</protein>
<evidence type="ECO:0000259" key="3">
    <source>
        <dbReference type="Pfam" id="PF13581"/>
    </source>
</evidence>
<sequence>MDGHAGTHGNGDGHLAAGAARSSGGTTVKSEPNPGGHPRELEATLDAAPSAAGQARRLVVQALAEWGLSGACEAMRLVVSELVTNSVTALEQAVPDGPSVVRLRLTADLGPGGSLVTVQVWDQAPCLPVRQSPGAGEENGRGLLLVEAVSQEWGYYQPAHPLTDEETGAKPWPGPTSWPHDKETPPSTAKSGKVTWAAVKTEAGPCR</sequence>
<accession>A0A365HC82</accession>
<dbReference type="Proteomes" id="UP000251891">
    <property type="component" value="Unassembled WGS sequence"/>
</dbReference>
<dbReference type="EMBL" id="QLYX01000003">
    <property type="protein sequence ID" value="RAY15873.1"/>
    <property type="molecule type" value="Genomic_DNA"/>
</dbReference>
<feature type="compositionally biased region" description="Low complexity" evidence="2">
    <location>
        <begin position="16"/>
        <end position="25"/>
    </location>
</feature>
<feature type="region of interest" description="Disordered" evidence="2">
    <location>
        <begin position="159"/>
        <end position="207"/>
    </location>
</feature>
<feature type="region of interest" description="Disordered" evidence="2">
    <location>
        <begin position="1"/>
        <end position="41"/>
    </location>
</feature>
<keyword evidence="5" id="KW-1185">Reference proteome</keyword>
<dbReference type="Gene3D" id="3.30.565.10">
    <property type="entry name" value="Histidine kinase-like ATPase, C-terminal domain"/>
    <property type="match status" value="1"/>
</dbReference>
<dbReference type="InterPro" id="IPR050267">
    <property type="entry name" value="Anti-sigma-factor_SerPK"/>
</dbReference>
<dbReference type="AlphaFoldDB" id="A0A365HC82"/>
<keyword evidence="1" id="KW-0808">Transferase</keyword>
<feature type="compositionally biased region" description="Gly residues" evidence="2">
    <location>
        <begin position="1"/>
        <end position="12"/>
    </location>
</feature>
<gene>
    <name evidence="4" type="ORF">DPM19_08935</name>
</gene>
<dbReference type="InterPro" id="IPR036890">
    <property type="entry name" value="HATPase_C_sf"/>
</dbReference>
<dbReference type="SUPFAM" id="SSF55874">
    <property type="entry name" value="ATPase domain of HSP90 chaperone/DNA topoisomerase II/histidine kinase"/>
    <property type="match status" value="1"/>
</dbReference>
<dbReference type="PANTHER" id="PTHR35526">
    <property type="entry name" value="ANTI-SIGMA-F FACTOR RSBW-RELATED"/>
    <property type="match status" value="1"/>
</dbReference>
<keyword evidence="1" id="KW-0723">Serine/threonine-protein kinase</keyword>
<evidence type="ECO:0000313" key="5">
    <source>
        <dbReference type="Proteomes" id="UP000251891"/>
    </source>
</evidence>
<dbReference type="InterPro" id="IPR003594">
    <property type="entry name" value="HATPase_dom"/>
</dbReference>
<reference evidence="4 5" key="1">
    <citation type="submission" date="2018-06" db="EMBL/GenBank/DDBJ databases">
        <title>Actinomadura craniellae sp. nov. isolated from marine sponge Craniella sp.</title>
        <authorList>
            <person name="Li L."/>
            <person name="Xu Q.H."/>
            <person name="Lin H.W."/>
            <person name="Lu Y.H."/>
        </authorList>
    </citation>
    <scope>NUCLEOTIDE SEQUENCE [LARGE SCALE GENOMIC DNA]</scope>
    <source>
        <strain evidence="4 5">LHW63021</strain>
    </source>
</reference>
<comment type="caution">
    <text evidence="4">The sequence shown here is derived from an EMBL/GenBank/DDBJ whole genome shotgun (WGS) entry which is preliminary data.</text>
</comment>
<evidence type="ECO:0000313" key="4">
    <source>
        <dbReference type="EMBL" id="RAY15873.1"/>
    </source>
</evidence>
<proteinExistence type="predicted"/>
<dbReference type="GO" id="GO:0004674">
    <property type="term" value="F:protein serine/threonine kinase activity"/>
    <property type="evidence" value="ECO:0007669"/>
    <property type="project" value="UniProtKB-KW"/>
</dbReference>
<dbReference type="PANTHER" id="PTHR35526:SF3">
    <property type="entry name" value="ANTI-SIGMA-F FACTOR RSBW"/>
    <property type="match status" value="1"/>
</dbReference>
<evidence type="ECO:0000256" key="1">
    <source>
        <dbReference type="ARBA" id="ARBA00022527"/>
    </source>
</evidence>
<dbReference type="Pfam" id="PF13581">
    <property type="entry name" value="HATPase_c_2"/>
    <property type="match status" value="1"/>
</dbReference>
<dbReference type="CDD" id="cd16936">
    <property type="entry name" value="HATPase_RsbW-like"/>
    <property type="match status" value="1"/>
</dbReference>
<feature type="domain" description="Histidine kinase/HSP90-like ATPase" evidence="3">
    <location>
        <begin position="47"/>
        <end position="155"/>
    </location>
</feature>
<organism evidence="4 5">
    <name type="scientific">Actinomadura craniellae</name>
    <dbReference type="NCBI Taxonomy" id="2231787"/>
    <lineage>
        <taxon>Bacteria</taxon>
        <taxon>Bacillati</taxon>
        <taxon>Actinomycetota</taxon>
        <taxon>Actinomycetes</taxon>
        <taxon>Streptosporangiales</taxon>
        <taxon>Thermomonosporaceae</taxon>
        <taxon>Actinomadura</taxon>
    </lineage>
</organism>
<evidence type="ECO:0000256" key="2">
    <source>
        <dbReference type="SAM" id="MobiDB-lite"/>
    </source>
</evidence>
<keyword evidence="1" id="KW-0418">Kinase</keyword>